<dbReference type="PANTHER" id="PTHR30124:SF0">
    <property type="entry name" value="MEMBRANE-BOUND LYTIC MUREIN TRANSGLYCOSYLASE A"/>
    <property type="match status" value="1"/>
</dbReference>
<protein>
    <recommendedName>
        <fullName evidence="2">peptidoglycan lytic exotransglycosylase</fullName>
        <ecNumber evidence="2">4.2.2.n1</ecNumber>
    </recommendedName>
    <alternativeName>
        <fullName evidence="5">Murein hydrolase A</fullName>
    </alternativeName>
</protein>
<keyword evidence="4" id="KW-0961">Cell wall biogenesis/degradation</keyword>
<dbReference type="Gene3D" id="2.40.240.50">
    <property type="entry name" value="Barwin-like endoglucanases"/>
    <property type="match status" value="1"/>
</dbReference>
<dbReference type="PIRSF" id="PIRSF019422">
    <property type="entry name" value="MltA"/>
    <property type="match status" value="1"/>
</dbReference>
<dbReference type="CDD" id="cd14485">
    <property type="entry name" value="mltA_like_LT_A"/>
    <property type="match status" value="1"/>
</dbReference>
<dbReference type="EC" id="4.2.2.n1" evidence="2"/>
<evidence type="ECO:0000256" key="1">
    <source>
        <dbReference type="ARBA" id="ARBA00001420"/>
    </source>
</evidence>
<evidence type="ECO:0000313" key="7">
    <source>
        <dbReference type="EMBL" id="MEJ6011819.1"/>
    </source>
</evidence>
<comment type="caution">
    <text evidence="7">The sequence shown here is derived from an EMBL/GenBank/DDBJ whole genome shotgun (WGS) entry which is preliminary data.</text>
</comment>
<evidence type="ECO:0000256" key="4">
    <source>
        <dbReference type="ARBA" id="ARBA00023316"/>
    </source>
</evidence>
<accession>A0ABU8SCZ2</accession>
<dbReference type="Pfam" id="PF06725">
    <property type="entry name" value="3D"/>
    <property type="match status" value="1"/>
</dbReference>
<reference evidence="7 8" key="1">
    <citation type="submission" date="2024-03" db="EMBL/GenBank/DDBJ databases">
        <authorList>
            <person name="Jo J.-H."/>
        </authorList>
    </citation>
    <scope>NUCLEOTIDE SEQUENCE [LARGE SCALE GENOMIC DNA]</scope>
    <source>
        <strain evidence="7 8">AS3R-12</strain>
    </source>
</reference>
<proteinExistence type="predicted"/>
<dbReference type="PANTHER" id="PTHR30124">
    <property type="entry name" value="MEMBRANE-BOUND LYTIC MUREIN TRANSGLYCOSYLASE A"/>
    <property type="match status" value="1"/>
</dbReference>
<keyword evidence="3" id="KW-0456">Lyase</keyword>
<evidence type="ECO:0000256" key="5">
    <source>
        <dbReference type="ARBA" id="ARBA00030918"/>
    </source>
</evidence>
<evidence type="ECO:0000256" key="2">
    <source>
        <dbReference type="ARBA" id="ARBA00012587"/>
    </source>
</evidence>
<name>A0ABU8SCZ2_9SPHN</name>
<keyword evidence="8" id="KW-1185">Reference proteome</keyword>
<dbReference type="InterPro" id="IPR010611">
    <property type="entry name" value="3D_dom"/>
</dbReference>
<gene>
    <name evidence="7" type="ORF">WG900_18095</name>
</gene>
<dbReference type="CDD" id="cd14668">
    <property type="entry name" value="mlta_B"/>
    <property type="match status" value="1"/>
</dbReference>
<comment type="catalytic activity">
    <reaction evidence="1">
        <text>Exolytic cleavage of the (1-&gt;4)-beta-glycosidic linkage between N-acetylmuramic acid (MurNAc) and N-acetylglucosamine (GlcNAc) residues in peptidoglycan, from either the reducing or the non-reducing ends of the peptidoglycan chains, with concomitant formation of a 1,6-anhydrobond in the MurNAc residue.</text>
        <dbReference type="EC" id="4.2.2.n1"/>
    </reaction>
</comment>
<dbReference type="EMBL" id="JBBHJY010000011">
    <property type="protein sequence ID" value="MEJ6011819.1"/>
    <property type="molecule type" value="Genomic_DNA"/>
</dbReference>
<dbReference type="InterPro" id="IPR036908">
    <property type="entry name" value="RlpA-like_sf"/>
</dbReference>
<dbReference type="SUPFAM" id="SSF50685">
    <property type="entry name" value="Barwin-like endoglucanases"/>
    <property type="match status" value="1"/>
</dbReference>
<dbReference type="Proteomes" id="UP001379235">
    <property type="component" value="Unassembled WGS sequence"/>
</dbReference>
<dbReference type="Pfam" id="PF03562">
    <property type="entry name" value="MltA"/>
    <property type="match status" value="1"/>
</dbReference>
<dbReference type="SMART" id="SM00925">
    <property type="entry name" value="MltA"/>
    <property type="match status" value="1"/>
</dbReference>
<dbReference type="InterPro" id="IPR026044">
    <property type="entry name" value="MltA"/>
</dbReference>
<dbReference type="RefSeq" id="WP_339969428.1">
    <property type="nucleotide sequence ID" value="NZ_JBBHJY010000011.1"/>
</dbReference>
<sequence length="401" mass="42240">MGGWFGRIAAIAAITSLSACKIIPDAAGPANYPVVNVPVVPPPAATAAQLGVRAGPAIDTLNLSGGRATSALRSFFESCPRLLTRTDTSGLTRSADWKAACDAAKTWPAIDAPGFFARHFEAAKVGEGRAFTTGYYEPEIAGTRTPQPGFAVPVYRLPPDLIRAWPAETPLEQRTGTPPLGRYDETGKFVLYHDRAAIEDGALANKGLEIAYAADAIEFFFLQIQGSGRLLAPDGTVMRIGYAGQNGRDYVGIGSLMRQRGLVGGTGQYPTSMQGLMAWLRENPEGGKAIMRENLSYIFFREITGDGPLGALGVPVRGQSSVAADPAFTPLGAPVWLSVDRPEASGLWVAQDTGGAIKGANRFDTFWGAGPTARQIAGGMTGRGEALLFLPKGTLARLGAQ</sequence>
<evidence type="ECO:0000256" key="3">
    <source>
        <dbReference type="ARBA" id="ARBA00023239"/>
    </source>
</evidence>
<feature type="domain" description="Lytic transglycosylase MltA" evidence="6">
    <location>
        <begin position="139"/>
        <end position="301"/>
    </location>
</feature>
<evidence type="ECO:0000313" key="8">
    <source>
        <dbReference type="Proteomes" id="UP001379235"/>
    </source>
</evidence>
<dbReference type="InterPro" id="IPR005300">
    <property type="entry name" value="MltA_B"/>
</dbReference>
<dbReference type="Gene3D" id="2.40.40.10">
    <property type="entry name" value="RlpA-like domain"/>
    <property type="match status" value="1"/>
</dbReference>
<dbReference type="PROSITE" id="PS51257">
    <property type="entry name" value="PROKAR_LIPOPROTEIN"/>
    <property type="match status" value="1"/>
</dbReference>
<evidence type="ECO:0000259" key="6">
    <source>
        <dbReference type="SMART" id="SM00925"/>
    </source>
</evidence>
<organism evidence="7 8">
    <name type="scientific">Novosphingobium aquae</name>
    <dbReference type="NCBI Taxonomy" id="3133435"/>
    <lineage>
        <taxon>Bacteria</taxon>
        <taxon>Pseudomonadati</taxon>
        <taxon>Pseudomonadota</taxon>
        <taxon>Alphaproteobacteria</taxon>
        <taxon>Sphingomonadales</taxon>
        <taxon>Sphingomonadaceae</taxon>
        <taxon>Novosphingobium</taxon>
    </lineage>
</organism>